<dbReference type="InterPro" id="IPR050721">
    <property type="entry name" value="Trk_Ktr_HKT_K-transport"/>
</dbReference>
<dbReference type="SUPFAM" id="SSF51735">
    <property type="entry name" value="NAD(P)-binding Rossmann-fold domains"/>
    <property type="match status" value="2"/>
</dbReference>
<dbReference type="EMBL" id="DSRD01000160">
    <property type="protein sequence ID" value="HGW93128.1"/>
    <property type="molecule type" value="Genomic_DNA"/>
</dbReference>
<dbReference type="InterPro" id="IPR003148">
    <property type="entry name" value="RCK_N"/>
</dbReference>
<evidence type="ECO:0000259" key="2">
    <source>
        <dbReference type="PROSITE" id="PS51202"/>
    </source>
</evidence>
<dbReference type="PROSITE" id="PS51202">
    <property type="entry name" value="RCK_C"/>
    <property type="match status" value="1"/>
</dbReference>
<dbReference type="Gene3D" id="3.40.50.720">
    <property type="entry name" value="NAD(P)-binding Rossmann-like Domain"/>
    <property type="match status" value="2"/>
</dbReference>
<dbReference type="PANTHER" id="PTHR43833:SF11">
    <property type="entry name" value="VOLTAGE-GATED POTASSIUM CHANNEL KCH"/>
    <property type="match status" value="1"/>
</dbReference>
<dbReference type="PANTHER" id="PTHR43833">
    <property type="entry name" value="POTASSIUM CHANNEL PROTEIN 2-RELATED-RELATED"/>
    <property type="match status" value="1"/>
</dbReference>
<name>A0A832H1N6_9CYAN</name>
<feature type="transmembrane region" description="Helical" evidence="1">
    <location>
        <begin position="326"/>
        <end position="355"/>
    </location>
</feature>
<dbReference type="GO" id="GO:0006813">
    <property type="term" value="P:potassium ion transport"/>
    <property type="evidence" value="ECO:0007669"/>
    <property type="project" value="InterPro"/>
</dbReference>
<dbReference type="SUPFAM" id="SSF116726">
    <property type="entry name" value="TrkA C-terminal domain-like"/>
    <property type="match status" value="1"/>
</dbReference>
<protein>
    <submittedName>
        <fullName evidence="3">Potassium transporter TrkA</fullName>
    </submittedName>
</protein>
<dbReference type="InterPro" id="IPR006037">
    <property type="entry name" value="RCK_C"/>
</dbReference>
<dbReference type="GO" id="GO:0008324">
    <property type="term" value="F:monoatomic cation transmembrane transporter activity"/>
    <property type="evidence" value="ECO:0007669"/>
    <property type="project" value="InterPro"/>
</dbReference>
<keyword evidence="1" id="KW-0812">Transmembrane</keyword>
<dbReference type="InterPro" id="IPR036291">
    <property type="entry name" value="NAD(P)-bd_dom_sf"/>
</dbReference>
<evidence type="ECO:0000256" key="1">
    <source>
        <dbReference type="SAM" id="Phobius"/>
    </source>
</evidence>
<organism evidence="3">
    <name type="scientific">Oscillatoriales cyanobacterium SpSt-402</name>
    <dbReference type="NCBI Taxonomy" id="2282168"/>
    <lineage>
        <taxon>Bacteria</taxon>
        <taxon>Bacillati</taxon>
        <taxon>Cyanobacteriota</taxon>
        <taxon>Cyanophyceae</taxon>
        <taxon>Oscillatoriophycideae</taxon>
        <taxon>Oscillatoriales</taxon>
    </lineage>
</organism>
<sequence>MSSDETSHAEIFLVCGLGSLGQYCVAALKEFGVVVNAIETMQPQHWDIPGLFNRLHNLVLGDCRQPQILEQAGIADCRAVLLVTSDEGINTAAAFAARSLNPNVRIVMRSAQENLNELLRQQLGNFVAYEATQLPAPSFALAALDSETQGFFTLGNQLLQVSTMQMTSTHPWCNRSLYELNRDHYRVLYHSRASNQSSEELSAWEPEAHLLAGDNITFIEMTGLKAEPPRSHRNLKHAWRSLADALTWHNLHRIFRRAWQDSRQTQRAVIISGFLLISLFLSGALLYKLQYPNLSLQDTLNVAIVLMIGGFDNLFGQLTLGFPIPGWLYLFSLSMTIAGTIFVGILYATLTEWVLSTRFQFLRQRSPMPTANHIVLIGLGRVGQQIAALLRDLQQPLVGVSSNPLPIDTLPQLPLIIGKTKDALTQANVATAKSVVVVTDSEVANLEMGLMARAMNPTCNLVLRTTDPLFAENVSRLLPDAKVFGAYALAAEAFVGAAFGENILHVFRINKRTTLITEYQIELGDTLNGLLLAEVAYGYSVVPILHHKQGYEAVHVLPSEDARLQVGDRLIVLATIEGLQRIEQGKMNVKQWQVEIEKVLSTQTISVAARAISHIAGYDIMTASSFLKRPPHTIPALLHKQQALRLVRELENRQVIAHLIHRQGNS</sequence>
<proteinExistence type="predicted"/>
<dbReference type="InterPro" id="IPR036721">
    <property type="entry name" value="RCK_C_sf"/>
</dbReference>
<dbReference type="AlphaFoldDB" id="A0A832H1N6"/>
<evidence type="ECO:0000313" key="3">
    <source>
        <dbReference type="EMBL" id="HGW93128.1"/>
    </source>
</evidence>
<accession>A0A832H1N6</accession>
<reference evidence="3" key="1">
    <citation type="journal article" date="2020" name="mSystems">
        <title>Genome- and Community-Level Interaction Insights into Carbon Utilization and Element Cycling Functions of Hydrothermarchaeota in Hydrothermal Sediment.</title>
        <authorList>
            <person name="Zhou Z."/>
            <person name="Liu Y."/>
            <person name="Xu W."/>
            <person name="Pan J."/>
            <person name="Luo Z.H."/>
            <person name="Li M."/>
        </authorList>
    </citation>
    <scope>NUCLEOTIDE SEQUENCE [LARGE SCALE GENOMIC DNA]</scope>
    <source>
        <strain evidence="3">SpSt-402</strain>
    </source>
</reference>
<gene>
    <name evidence="3" type="ORF">ENR47_02415</name>
</gene>
<dbReference type="Pfam" id="PF02254">
    <property type="entry name" value="TrkA_N"/>
    <property type="match status" value="2"/>
</dbReference>
<feature type="transmembrane region" description="Helical" evidence="1">
    <location>
        <begin position="268"/>
        <end position="287"/>
    </location>
</feature>
<keyword evidence="1" id="KW-1133">Transmembrane helix</keyword>
<comment type="caution">
    <text evidence="3">The sequence shown here is derived from an EMBL/GenBank/DDBJ whole genome shotgun (WGS) entry which is preliminary data.</text>
</comment>
<feature type="domain" description="RCK C-terminal" evidence="2">
    <location>
        <begin position="504"/>
        <end position="588"/>
    </location>
</feature>
<feature type="transmembrane region" description="Helical" evidence="1">
    <location>
        <begin position="299"/>
        <end position="320"/>
    </location>
</feature>
<keyword evidence="1" id="KW-0472">Membrane</keyword>